<dbReference type="AlphaFoldDB" id="A0A812N2R0"/>
<reference evidence="1" key="1">
    <citation type="submission" date="2021-02" db="EMBL/GenBank/DDBJ databases">
        <authorList>
            <person name="Dougan E. K."/>
            <person name="Rhodes N."/>
            <person name="Thang M."/>
            <person name="Chan C."/>
        </authorList>
    </citation>
    <scope>NUCLEOTIDE SEQUENCE</scope>
</reference>
<dbReference type="Gene3D" id="2.60.120.620">
    <property type="entry name" value="q2cbj1_9rhob like domain"/>
    <property type="match status" value="1"/>
</dbReference>
<dbReference type="OrthoDB" id="420380at2759"/>
<organism evidence="1 2">
    <name type="scientific">Symbiodinium natans</name>
    <dbReference type="NCBI Taxonomy" id="878477"/>
    <lineage>
        <taxon>Eukaryota</taxon>
        <taxon>Sar</taxon>
        <taxon>Alveolata</taxon>
        <taxon>Dinophyceae</taxon>
        <taxon>Suessiales</taxon>
        <taxon>Symbiodiniaceae</taxon>
        <taxon>Symbiodinium</taxon>
    </lineage>
</organism>
<dbReference type="EMBL" id="CAJNDS010002057">
    <property type="protein sequence ID" value="CAE7299181.1"/>
    <property type="molecule type" value="Genomic_DNA"/>
</dbReference>
<name>A0A812N2R0_9DINO</name>
<gene>
    <name evidence="1" type="ORF">SNAT2548_LOCUS15745</name>
</gene>
<comment type="caution">
    <text evidence="1">The sequence shown here is derived from an EMBL/GenBank/DDBJ whole genome shotgun (WGS) entry which is preliminary data.</text>
</comment>
<protein>
    <submittedName>
        <fullName evidence="1">Uncharacterized protein</fullName>
    </submittedName>
</protein>
<evidence type="ECO:0000313" key="1">
    <source>
        <dbReference type="EMBL" id="CAE7299181.1"/>
    </source>
</evidence>
<sequence length="61" mass="6994">MWPNRLPSGEGDMRVKHEAKPVTSGIKYAMNCFVNIHRQRDTSSITVLQQRENDEPVKLPS</sequence>
<evidence type="ECO:0000313" key="2">
    <source>
        <dbReference type="Proteomes" id="UP000604046"/>
    </source>
</evidence>
<dbReference type="Proteomes" id="UP000604046">
    <property type="component" value="Unassembled WGS sequence"/>
</dbReference>
<accession>A0A812N2R0</accession>
<keyword evidence="2" id="KW-1185">Reference proteome</keyword>
<proteinExistence type="predicted"/>